<comment type="similarity">
    <text evidence="1">Belongs to the class I-like SAM-binding methyltransferase superfamily. rRNA adenine N(6)-methyltransferase family. RsmA subfamily.</text>
</comment>
<dbReference type="Gene3D" id="1.10.8.100">
    <property type="entry name" value="Ribosomal RNA adenine dimethylase-like, domain 2"/>
    <property type="match status" value="1"/>
</dbReference>
<reference evidence="2 3" key="2">
    <citation type="submission" date="2017-09" db="EMBL/GenBank/DDBJ databases">
        <title>The genome of whitefly Bemisia tabaci, a global crop pest, provides novel insights into virus transmission, host adaptation and insecticide resistance.</title>
        <authorList>
            <person name="Kaur N."/>
            <person name="Kliot A."/>
            <person name="Pinheiro P.V."/>
            <person name="Luan J."/>
            <person name="Zheng Y."/>
            <person name="Liu W."/>
            <person name="Sun H."/>
            <person name="Yang X."/>
            <person name="Xu Y."/>
            <person name="Luo Y."/>
            <person name="Kruse A."/>
            <person name="Fisher T.W."/>
            <person name="Nelson D.R."/>
            <person name="Elimelech M."/>
            <person name="MacCoss M."/>
            <person name="Johnson R."/>
            <person name="Cohen E."/>
            <person name="Hunter W.B."/>
            <person name="Brown J.K."/>
            <person name="Jander G."/>
            <person name="Cilia M."/>
            <person name="Douglas A.E."/>
            <person name="Ghanim M."/>
            <person name="Simmons A.M."/>
            <person name="Wintermantel W.M."/>
            <person name="Ling K.-S."/>
            <person name="Fei Z."/>
        </authorList>
    </citation>
    <scope>NUCLEOTIDE SEQUENCE [LARGE SCALE GENOMIC DNA]</scope>
    <source>
        <strain evidence="2 3">MEAM1</strain>
    </source>
</reference>
<name>A0A249DVV4_9ENTR</name>
<dbReference type="OrthoDB" id="9814755at2"/>
<sequence length="267" mass="30657">MNRKLYQGHFAKKRFGQNFLTDEFVIDQIISSIHPSPEQKLIEIGPGLGALTLPLAAQMDKILVIELDRHLADRLNQHPQLKDKLILYQQDVMTVNFSELSATFKHPLRILGNLPYNISTPLLFHLFKDIHCIDDMHFMLQREVVNRLLAAPNTKAYGRLSVMVQYHCKVIPILEVPPDAFTPMPKVYSAMIRLLPHRSLSHPYPATDIERLNLVTRQAFNQRRKTLHNSLGALFTDQELAEIGICPKLRAENVSVEQYCLLANRLH</sequence>
<feature type="binding site" evidence="1">
    <location>
        <position position="91"/>
    </location>
    <ligand>
        <name>S-adenosyl-L-methionine</name>
        <dbReference type="ChEBI" id="CHEBI:59789"/>
    </ligand>
</feature>
<dbReference type="InterPro" id="IPR029063">
    <property type="entry name" value="SAM-dependent_MTases_sf"/>
</dbReference>
<feature type="binding site" evidence="1">
    <location>
        <position position="45"/>
    </location>
    <ligand>
        <name>S-adenosyl-L-methionine</name>
        <dbReference type="ChEBI" id="CHEBI:59789"/>
    </ligand>
</feature>
<dbReference type="PROSITE" id="PS01131">
    <property type="entry name" value="RRNA_A_DIMETH"/>
    <property type="match status" value="1"/>
</dbReference>
<dbReference type="NCBIfam" id="TIGR00755">
    <property type="entry name" value="ksgA"/>
    <property type="match status" value="1"/>
</dbReference>
<dbReference type="HAMAP" id="MF_00607">
    <property type="entry name" value="16SrRNA_methyltr_A"/>
    <property type="match status" value="1"/>
</dbReference>
<dbReference type="SUPFAM" id="SSF53335">
    <property type="entry name" value="S-adenosyl-L-methionine-dependent methyltransferases"/>
    <property type="match status" value="1"/>
</dbReference>
<dbReference type="InterPro" id="IPR011530">
    <property type="entry name" value="rRNA_adenine_dimethylase"/>
</dbReference>
<feature type="binding site" evidence="1">
    <location>
        <position position="66"/>
    </location>
    <ligand>
        <name>S-adenosyl-L-methionine</name>
        <dbReference type="ChEBI" id="CHEBI:59789"/>
    </ligand>
</feature>
<keyword evidence="1" id="KW-0694">RNA-binding</keyword>
<dbReference type="PANTHER" id="PTHR11727">
    <property type="entry name" value="DIMETHYLADENOSINE TRANSFERASE"/>
    <property type="match status" value="1"/>
</dbReference>
<dbReference type="RefSeq" id="WP_016856852.1">
    <property type="nucleotide sequence ID" value="NZ_CP016303.1"/>
</dbReference>
<keyword evidence="1" id="KW-0949">S-adenosyl-L-methionine</keyword>
<dbReference type="GO" id="GO:0003723">
    <property type="term" value="F:RNA binding"/>
    <property type="evidence" value="ECO:0007669"/>
    <property type="project" value="UniProtKB-UniRule"/>
</dbReference>
<organism evidence="2 3">
    <name type="scientific">Candidatus Hamiltonella defensa</name>
    <name type="common">Bemisia tabaci</name>
    <dbReference type="NCBI Taxonomy" id="672795"/>
    <lineage>
        <taxon>Bacteria</taxon>
        <taxon>Pseudomonadati</taxon>
        <taxon>Pseudomonadota</taxon>
        <taxon>Gammaproteobacteria</taxon>
        <taxon>Enterobacterales</taxon>
        <taxon>Enterobacteriaceae</taxon>
        <taxon>aphid secondary symbionts</taxon>
        <taxon>Candidatus Williamhamiltonella</taxon>
    </lineage>
</organism>
<evidence type="ECO:0000313" key="2">
    <source>
        <dbReference type="EMBL" id="ASX25674.1"/>
    </source>
</evidence>
<gene>
    <name evidence="1 2" type="primary">ksgA</name>
    <name evidence="1" type="synonym">rsmA</name>
    <name evidence="2" type="ORF">BA171_00360</name>
</gene>
<dbReference type="EC" id="2.1.1.182" evidence="1"/>
<keyword evidence="1" id="KW-0963">Cytoplasm</keyword>
<dbReference type="InterPro" id="IPR001737">
    <property type="entry name" value="KsgA/Erm"/>
</dbReference>
<keyword evidence="1 2" id="KW-0808">Transferase</keyword>
<evidence type="ECO:0000313" key="3">
    <source>
        <dbReference type="Proteomes" id="UP000216438"/>
    </source>
</evidence>
<dbReference type="AlphaFoldDB" id="A0A249DVV4"/>
<dbReference type="Gene3D" id="3.40.50.150">
    <property type="entry name" value="Vaccinia Virus protein VP39"/>
    <property type="match status" value="1"/>
</dbReference>
<keyword evidence="1" id="KW-0698">rRNA processing</keyword>
<comment type="function">
    <text evidence="1">Specifically dimethylates two adjacent adenosines (A1518 and A1519) in the loop of a conserved hairpin near the 3'-end of 16S rRNA in the 30S particle. May play a critical role in biogenesis of 30S subunits.</text>
</comment>
<dbReference type="FunFam" id="1.10.8.100:FF:000001">
    <property type="entry name" value="Ribosomal RNA small subunit methyltransferase A"/>
    <property type="match status" value="1"/>
</dbReference>
<reference evidence="3" key="1">
    <citation type="submission" date="2016-06" db="EMBL/GenBank/DDBJ databases">
        <authorList>
            <person name="Chen W."/>
            <person name="Hasegawa D.K."/>
        </authorList>
    </citation>
    <scope>NUCLEOTIDE SEQUENCE [LARGE SCALE GENOMIC DNA]</scope>
    <source>
        <strain evidence="3">MEAM1</strain>
    </source>
</reference>
<dbReference type="PANTHER" id="PTHR11727:SF7">
    <property type="entry name" value="DIMETHYLADENOSINE TRANSFERASE-RELATED"/>
    <property type="match status" value="1"/>
</dbReference>
<comment type="subcellular location">
    <subcellularLocation>
        <location evidence="1">Cytoplasm</location>
    </subcellularLocation>
</comment>
<comment type="catalytic activity">
    <reaction evidence="1">
        <text>adenosine(1518)/adenosine(1519) in 16S rRNA + 4 S-adenosyl-L-methionine = N(6)-dimethyladenosine(1518)/N(6)-dimethyladenosine(1519) in 16S rRNA + 4 S-adenosyl-L-homocysteine + 4 H(+)</text>
        <dbReference type="Rhea" id="RHEA:19609"/>
        <dbReference type="Rhea" id="RHEA-COMP:10232"/>
        <dbReference type="Rhea" id="RHEA-COMP:10233"/>
        <dbReference type="ChEBI" id="CHEBI:15378"/>
        <dbReference type="ChEBI" id="CHEBI:57856"/>
        <dbReference type="ChEBI" id="CHEBI:59789"/>
        <dbReference type="ChEBI" id="CHEBI:74411"/>
        <dbReference type="ChEBI" id="CHEBI:74493"/>
        <dbReference type="EC" id="2.1.1.182"/>
    </reaction>
</comment>
<feature type="binding site" evidence="1">
    <location>
        <position position="20"/>
    </location>
    <ligand>
        <name>S-adenosyl-L-methionine</name>
        <dbReference type="ChEBI" id="CHEBI:59789"/>
    </ligand>
</feature>
<protein>
    <recommendedName>
        <fullName evidence="1">Ribosomal RNA small subunit methyltransferase A</fullName>
        <ecNumber evidence="1">2.1.1.182</ecNumber>
    </recommendedName>
    <alternativeName>
        <fullName evidence="1">16S rRNA (adenine(1518)-N(6)/adenine(1519)-N(6))-dimethyltransferase</fullName>
    </alternativeName>
    <alternativeName>
        <fullName evidence="1">16S rRNA dimethyladenosine transferase</fullName>
    </alternativeName>
    <alternativeName>
        <fullName evidence="1">16S rRNA dimethylase</fullName>
    </alternativeName>
    <alternativeName>
        <fullName evidence="1">S-adenosylmethionine-6-N', N'-adenosyl(rRNA) dimethyltransferase</fullName>
    </alternativeName>
</protein>
<dbReference type="Proteomes" id="UP000216438">
    <property type="component" value="Chromosome"/>
</dbReference>
<dbReference type="GO" id="GO:0005829">
    <property type="term" value="C:cytosol"/>
    <property type="evidence" value="ECO:0007669"/>
    <property type="project" value="TreeGrafter"/>
</dbReference>
<dbReference type="EMBL" id="CP016303">
    <property type="protein sequence ID" value="ASX25674.1"/>
    <property type="molecule type" value="Genomic_DNA"/>
</dbReference>
<dbReference type="InterPro" id="IPR020598">
    <property type="entry name" value="rRNA_Ade_methylase_Trfase_N"/>
</dbReference>
<dbReference type="Pfam" id="PF00398">
    <property type="entry name" value="RrnaAD"/>
    <property type="match status" value="1"/>
</dbReference>
<accession>A0A249DVV4</accession>
<evidence type="ECO:0000256" key="1">
    <source>
        <dbReference type="HAMAP-Rule" id="MF_00607"/>
    </source>
</evidence>
<keyword evidence="1 2" id="KW-0489">Methyltransferase</keyword>
<dbReference type="PROSITE" id="PS51689">
    <property type="entry name" value="SAM_RNA_A_N6_MT"/>
    <property type="match status" value="1"/>
</dbReference>
<dbReference type="FunFam" id="3.40.50.150:FF:000006">
    <property type="entry name" value="Ribosomal RNA small subunit methyltransferase A"/>
    <property type="match status" value="1"/>
</dbReference>
<proteinExistence type="inferred from homology"/>
<dbReference type="InterPro" id="IPR020596">
    <property type="entry name" value="rRNA_Ade_Mease_Trfase_CS"/>
</dbReference>
<dbReference type="InterPro" id="IPR023165">
    <property type="entry name" value="rRNA_Ade_diMease-like_C"/>
</dbReference>
<feature type="binding site" evidence="1">
    <location>
        <position position="18"/>
    </location>
    <ligand>
        <name>S-adenosyl-L-methionine</name>
        <dbReference type="ChEBI" id="CHEBI:59789"/>
    </ligand>
</feature>
<feature type="binding site" evidence="1">
    <location>
        <position position="113"/>
    </location>
    <ligand>
        <name>S-adenosyl-L-methionine</name>
        <dbReference type="ChEBI" id="CHEBI:59789"/>
    </ligand>
</feature>
<dbReference type="SMART" id="SM00650">
    <property type="entry name" value="rADc"/>
    <property type="match status" value="1"/>
</dbReference>
<dbReference type="GO" id="GO:0052908">
    <property type="term" value="F:16S rRNA (adenine(1518)-N(6)/adenine(1519)-N(6))-dimethyltransferase activity"/>
    <property type="evidence" value="ECO:0007669"/>
    <property type="project" value="UniProtKB-EC"/>
</dbReference>